<evidence type="ECO:0000256" key="15">
    <source>
        <dbReference type="SAM" id="Phobius"/>
    </source>
</evidence>
<dbReference type="SUPFAM" id="SSF48403">
    <property type="entry name" value="Ankyrin repeat"/>
    <property type="match status" value="1"/>
</dbReference>
<dbReference type="GO" id="GO:0046872">
    <property type="term" value="F:metal ion binding"/>
    <property type="evidence" value="ECO:0007669"/>
    <property type="project" value="UniProtKB-KW"/>
</dbReference>
<proteinExistence type="predicted"/>
<keyword evidence="10" id="KW-0112">Calmodulin-binding</keyword>
<dbReference type="PANTHER" id="PTHR10582">
    <property type="entry name" value="TRANSIENT RECEPTOR POTENTIAL ION CHANNEL PROTEIN"/>
    <property type="match status" value="1"/>
</dbReference>
<evidence type="ECO:0000256" key="12">
    <source>
        <dbReference type="ARBA" id="ARBA00023065"/>
    </source>
</evidence>
<dbReference type="GO" id="GO:0098703">
    <property type="term" value="P:calcium ion import across plasma membrane"/>
    <property type="evidence" value="ECO:0007669"/>
    <property type="project" value="TreeGrafter"/>
</dbReference>
<evidence type="ECO:0000313" key="16">
    <source>
        <dbReference type="Ensembl" id="ENSMZEP00005023264.1"/>
    </source>
</evidence>
<keyword evidence="2" id="KW-0813">Transport</keyword>
<evidence type="ECO:0000256" key="2">
    <source>
        <dbReference type="ARBA" id="ARBA00022448"/>
    </source>
</evidence>
<dbReference type="PROSITE" id="PS50088">
    <property type="entry name" value="ANK_REPEAT"/>
    <property type="match status" value="2"/>
</dbReference>
<keyword evidence="12" id="KW-0406">Ion transport</keyword>
<evidence type="ECO:0000256" key="10">
    <source>
        <dbReference type="ARBA" id="ARBA00022860"/>
    </source>
</evidence>
<keyword evidence="5" id="KW-0109">Calcium transport</keyword>
<dbReference type="Gene3D" id="1.25.40.20">
    <property type="entry name" value="Ankyrin repeat-containing domain"/>
    <property type="match status" value="2"/>
</dbReference>
<organism evidence="16 17">
    <name type="scientific">Maylandia zebra</name>
    <name type="common">zebra mbuna</name>
    <dbReference type="NCBI Taxonomy" id="106582"/>
    <lineage>
        <taxon>Eukaryota</taxon>
        <taxon>Metazoa</taxon>
        <taxon>Chordata</taxon>
        <taxon>Craniata</taxon>
        <taxon>Vertebrata</taxon>
        <taxon>Euteleostomi</taxon>
        <taxon>Actinopterygii</taxon>
        <taxon>Neopterygii</taxon>
        <taxon>Teleostei</taxon>
        <taxon>Neoteleostei</taxon>
        <taxon>Acanthomorphata</taxon>
        <taxon>Ovalentaria</taxon>
        <taxon>Cichlomorphae</taxon>
        <taxon>Cichliformes</taxon>
        <taxon>Cichlidae</taxon>
        <taxon>African cichlids</taxon>
        <taxon>Pseudocrenilabrinae</taxon>
        <taxon>Haplochromini</taxon>
        <taxon>Maylandia</taxon>
        <taxon>Maylandia zebra complex</taxon>
    </lineage>
</organism>
<keyword evidence="7" id="KW-0479">Metal-binding</keyword>
<feature type="transmembrane region" description="Helical" evidence="15">
    <location>
        <begin position="393"/>
        <end position="413"/>
    </location>
</feature>
<dbReference type="AlphaFoldDB" id="A0A3P9CMJ9"/>
<dbReference type="GO" id="GO:0005886">
    <property type="term" value="C:plasma membrane"/>
    <property type="evidence" value="ECO:0007669"/>
    <property type="project" value="UniProtKB-SubCell"/>
</dbReference>
<feature type="transmembrane region" description="Helical" evidence="15">
    <location>
        <begin position="461"/>
        <end position="480"/>
    </location>
</feature>
<comment type="subcellular location">
    <subcellularLocation>
        <location evidence="1">Cell membrane</location>
        <topology evidence="1">Multi-pass membrane protein</topology>
    </subcellularLocation>
</comment>
<feature type="repeat" description="ANK" evidence="14">
    <location>
        <begin position="164"/>
        <end position="196"/>
    </location>
</feature>
<keyword evidence="13" id="KW-0407">Ion channel</keyword>
<keyword evidence="11 14" id="KW-0040">ANK repeat</keyword>
<evidence type="ECO:0000256" key="9">
    <source>
        <dbReference type="ARBA" id="ARBA00022837"/>
    </source>
</evidence>
<dbReference type="SMART" id="SM00248">
    <property type="entry name" value="ANK"/>
    <property type="match status" value="6"/>
</dbReference>
<evidence type="ECO:0000313" key="17">
    <source>
        <dbReference type="Proteomes" id="UP000265160"/>
    </source>
</evidence>
<reference evidence="16" key="2">
    <citation type="submission" date="2025-08" db="UniProtKB">
        <authorList>
            <consortium name="Ensembl"/>
        </authorList>
    </citation>
    <scope>IDENTIFICATION</scope>
</reference>
<reference evidence="16" key="3">
    <citation type="submission" date="2025-09" db="UniProtKB">
        <authorList>
            <consortium name="Ensembl"/>
        </authorList>
    </citation>
    <scope>IDENTIFICATION</scope>
</reference>
<dbReference type="PROSITE" id="PS50297">
    <property type="entry name" value="ANK_REP_REGION"/>
    <property type="match status" value="1"/>
</dbReference>
<dbReference type="Ensembl" id="ENSMZET00005024025.1">
    <property type="protein sequence ID" value="ENSMZEP00005023264.1"/>
    <property type="gene ID" value="ENSMZEG00005016752.1"/>
</dbReference>
<dbReference type="GO" id="GO:0005262">
    <property type="term" value="F:calcium channel activity"/>
    <property type="evidence" value="ECO:0007669"/>
    <property type="project" value="UniProtKB-KW"/>
</dbReference>
<dbReference type="GeneTree" id="ENSGT00940000156687"/>
<dbReference type="GO" id="GO:0005516">
    <property type="term" value="F:calmodulin binding"/>
    <property type="evidence" value="ECO:0007669"/>
    <property type="project" value="UniProtKB-KW"/>
</dbReference>
<accession>A0A3P9CMJ9</accession>
<dbReference type="InterPro" id="IPR024862">
    <property type="entry name" value="TRPV"/>
</dbReference>
<keyword evidence="8" id="KW-0677">Repeat</keyword>
<dbReference type="PANTHER" id="PTHR10582:SF25">
    <property type="entry name" value="TRANSIENT RECEPTOR POTENTIAL CATION CHANNEL SUBFAMILY V MEMBER 6"/>
    <property type="match status" value="1"/>
</dbReference>
<dbReference type="PRINTS" id="PR01765">
    <property type="entry name" value="ECACCHANNEL"/>
</dbReference>
<evidence type="ECO:0000256" key="5">
    <source>
        <dbReference type="ARBA" id="ARBA00022568"/>
    </source>
</evidence>
<keyword evidence="6" id="KW-0107">Calcium channel</keyword>
<dbReference type="InterPro" id="IPR002110">
    <property type="entry name" value="Ankyrin_rpt"/>
</dbReference>
<feature type="transmembrane region" description="Helical" evidence="15">
    <location>
        <begin position="521"/>
        <end position="542"/>
    </location>
</feature>
<keyword evidence="4" id="KW-0597">Phosphoprotein</keyword>
<dbReference type="InterPro" id="IPR036770">
    <property type="entry name" value="Ankyrin_rpt-contain_sf"/>
</dbReference>
<keyword evidence="17" id="KW-1185">Reference proteome</keyword>
<dbReference type="CDD" id="cd22192">
    <property type="entry name" value="TRPV5-6"/>
    <property type="match status" value="1"/>
</dbReference>
<evidence type="ECO:0000256" key="11">
    <source>
        <dbReference type="ARBA" id="ARBA00023043"/>
    </source>
</evidence>
<feature type="transmembrane region" description="Helical" evidence="15">
    <location>
        <begin position="419"/>
        <end position="440"/>
    </location>
</feature>
<evidence type="ECO:0000256" key="1">
    <source>
        <dbReference type="ARBA" id="ARBA00004651"/>
    </source>
</evidence>
<evidence type="ECO:0000256" key="7">
    <source>
        <dbReference type="ARBA" id="ARBA00022723"/>
    </source>
</evidence>
<keyword evidence="9" id="KW-0106">Calcium</keyword>
<evidence type="ECO:0000256" key="14">
    <source>
        <dbReference type="PROSITE-ProRule" id="PRU00023"/>
    </source>
</evidence>
<protein>
    <submittedName>
        <fullName evidence="16">Transient receptor potential cation channel, subfamily V, member 6</fullName>
    </submittedName>
</protein>
<dbReference type="Pfam" id="PF12796">
    <property type="entry name" value="Ank_2"/>
    <property type="match status" value="1"/>
</dbReference>
<evidence type="ECO:0000256" key="3">
    <source>
        <dbReference type="ARBA" id="ARBA00022475"/>
    </source>
</evidence>
<sequence>MSPSLARSAPSELNHWWSQLKFRLQNKKGWNEMLDETFLLYTKGVNDIPLFYAAKNNSAGCIKKLLGCASTNIFERGSLGETALHVAVMNDNLDAAVALMDGAPDLINEPMTSELFQGITPLHIAVVNQNIDLVRHLISRGGDVSTPRVTGLYFRKRIGGLMYCGEHILSFAACAGNMDIISMVIDAGASTRIQDYKGNTVLHILVLQPNKNIACQVIDLIMARDAELDQQVPLDMVPNSRGLTPFKLAAKEGNTVIFQHLVNKRRVVQWSLGPLTSHLYDLSEIDSWADSMSVLEVIVASQQKEARKILEVTPVRQLVITLSDNNEILIFITASFPLCPPQESYTTHGDNVRLAGEIISVIGAFVILVLEIPDILRVGAKRYFGQTALGGPFHVILISYACLVVLLCVFRACEVQREAEVMAVCLVLGWCNVMFFARGFEMLGPYVITIQKIIFGDLTKFMWLISIVLFAFSTSLWIVYMTQEVDSLPAYRSYPISLFSQFELSVGLIDLPVDHTIPIPAIVHVLHCTSSLVSHILLLNLLTAMMSDTQWRVGQERDELWRTQVVATTLMLERRLPRCLWPRLGVCGLNYGLKECWYLRVEERNDSMMQKMRRYVNVFSKEDEKETEGDENSDFKGTLKLRLKNKGGWWELVRHSALGLEMEQDEPEEEQSIKYV</sequence>
<name>A0A3P9CMJ9_9CICH</name>
<reference evidence="16 17" key="1">
    <citation type="journal article" date="2014" name="Nature">
        <title>The genomic substrate for adaptive radiation in African cichlid fish.</title>
        <authorList>
            <person name="Brawand D."/>
            <person name="Wagner C.E."/>
            <person name="Li Y.I."/>
            <person name="Malinsky M."/>
            <person name="Keller I."/>
            <person name="Fan S."/>
            <person name="Simakov O."/>
            <person name="Ng A.Y."/>
            <person name="Lim Z.W."/>
            <person name="Bezault E."/>
            <person name="Turner-Maier J."/>
            <person name="Johnson J."/>
            <person name="Alcazar R."/>
            <person name="Noh H.J."/>
            <person name="Russell P."/>
            <person name="Aken B."/>
            <person name="Alfoldi J."/>
            <person name="Amemiya C."/>
            <person name="Azzouzi N."/>
            <person name="Baroiller J.F."/>
            <person name="Barloy-Hubler F."/>
            <person name="Berlin A."/>
            <person name="Bloomquist R."/>
            <person name="Carleton K.L."/>
            <person name="Conte M.A."/>
            <person name="D'Cotta H."/>
            <person name="Eshel O."/>
            <person name="Gaffney L."/>
            <person name="Galibert F."/>
            <person name="Gante H.F."/>
            <person name="Gnerre S."/>
            <person name="Greuter L."/>
            <person name="Guyon R."/>
            <person name="Haddad N.S."/>
            <person name="Haerty W."/>
            <person name="Harris R.M."/>
            <person name="Hofmann H.A."/>
            <person name="Hourlier T."/>
            <person name="Hulata G."/>
            <person name="Jaffe D.B."/>
            <person name="Lara M."/>
            <person name="Lee A.P."/>
            <person name="MacCallum I."/>
            <person name="Mwaiko S."/>
            <person name="Nikaido M."/>
            <person name="Nishihara H."/>
            <person name="Ozouf-Costaz C."/>
            <person name="Penman D.J."/>
            <person name="Przybylski D."/>
            <person name="Rakotomanga M."/>
            <person name="Renn S.C.P."/>
            <person name="Ribeiro F.J."/>
            <person name="Ron M."/>
            <person name="Salzburger W."/>
            <person name="Sanchez-Pulido L."/>
            <person name="Santos M.E."/>
            <person name="Searle S."/>
            <person name="Sharpe T."/>
            <person name="Swofford R."/>
            <person name="Tan F.J."/>
            <person name="Williams L."/>
            <person name="Young S."/>
            <person name="Yin S."/>
            <person name="Okada N."/>
            <person name="Kocher T.D."/>
            <person name="Miska E.A."/>
            <person name="Lander E.S."/>
            <person name="Venkatesh B."/>
            <person name="Fernald R.D."/>
            <person name="Meyer A."/>
            <person name="Ponting C.P."/>
            <person name="Streelman J.T."/>
            <person name="Lindblad-Toh K."/>
            <person name="Seehausen O."/>
            <person name="Di Palma F."/>
        </authorList>
    </citation>
    <scope>NUCLEOTIDE SEQUENCE</scope>
</reference>
<keyword evidence="3" id="KW-1003">Cell membrane</keyword>
<feature type="transmembrane region" description="Helical" evidence="15">
    <location>
        <begin position="354"/>
        <end position="372"/>
    </location>
</feature>
<dbReference type="Proteomes" id="UP000265160">
    <property type="component" value="LG11"/>
</dbReference>
<keyword evidence="15" id="KW-0812">Transmembrane</keyword>
<feature type="repeat" description="ANK" evidence="14">
    <location>
        <begin position="117"/>
        <end position="149"/>
    </location>
</feature>
<evidence type="ECO:0000256" key="8">
    <source>
        <dbReference type="ARBA" id="ARBA00022737"/>
    </source>
</evidence>
<evidence type="ECO:0000256" key="6">
    <source>
        <dbReference type="ARBA" id="ARBA00022673"/>
    </source>
</evidence>
<dbReference type="InterPro" id="IPR008344">
    <property type="entry name" value="TRPV5/TRPV6"/>
</dbReference>
<evidence type="ECO:0000256" key="13">
    <source>
        <dbReference type="ARBA" id="ARBA00023303"/>
    </source>
</evidence>
<dbReference type="FunFam" id="1.25.40.20:FF:000270">
    <property type="entry name" value="Transient receptor potential cation channel subfamily V member 6"/>
    <property type="match status" value="1"/>
</dbReference>
<keyword evidence="15" id="KW-1133">Transmembrane helix</keyword>
<evidence type="ECO:0000256" key="4">
    <source>
        <dbReference type="ARBA" id="ARBA00022553"/>
    </source>
</evidence>
<keyword evidence="15" id="KW-0472">Membrane</keyword>